<keyword evidence="4 6" id="KW-1133">Transmembrane helix</keyword>
<evidence type="ECO:0000256" key="6">
    <source>
        <dbReference type="HAMAP-Rule" id="MF_01515"/>
    </source>
</evidence>
<feature type="domain" description="DUF5698" evidence="8">
    <location>
        <begin position="31"/>
        <end position="88"/>
    </location>
</feature>
<evidence type="ECO:0000313" key="10">
    <source>
        <dbReference type="Proteomes" id="UP000223596"/>
    </source>
</evidence>
<dbReference type="GeneID" id="35804486"/>
<evidence type="ECO:0000259" key="7">
    <source>
        <dbReference type="Pfam" id="PF10035"/>
    </source>
</evidence>
<feature type="transmembrane region" description="Helical" evidence="6">
    <location>
        <begin position="70"/>
        <end position="90"/>
    </location>
</feature>
<gene>
    <name evidence="9" type="ORF">M972_113010</name>
</gene>
<comment type="similarity">
    <text evidence="6">Belongs to the UPF0316 family.</text>
</comment>
<dbReference type="InterPro" id="IPR019264">
    <property type="entry name" value="DUF2179"/>
</dbReference>
<dbReference type="SMR" id="A0AB36TK44"/>
<evidence type="ECO:0000256" key="2">
    <source>
        <dbReference type="ARBA" id="ARBA00022475"/>
    </source>
</evidence>
<feature type="transmembrane region" description="Helical" evidence="6">
    <location>
        <begin position="12"/>
        <end position="36"/>
    </location>
</feature>
<dbReference type="Pfam" id="PF10035">
    <property type="entry name" value="DUF2179"/>
    <property type="match status" value="1"/>
</dbReference>
<sequence>MEGIVNSGLFNWLILPLLIFFSRIIDVTIGTIRIIFVSRGKKYLAPVLGFFEVLVWIMAISQIMQNLNNFVCYFAYAAGFATGTFVGIIIEEKLAIGTLVIRVIVDKNECELKERLSKSGFGVTVVDAKGKNGDVKIIYTIIKRKELQEVVRIIEECNSKAFYSIEDARKVNQGIFRTGTSNHDGTRFFNLFRIHRMSGLDKKTR</sequence>
<name>A0AB36TK44_ACETH</name>
<dbReference type="CDD" id="cd16381">
    <property type="entry name" value="YitT_C_like_1"/>
    <property type="match status" value="1"/>
</dbReference>
<dbReference type="PANTHER" id="PTHR40060:SF1">
    <property type="entry name" value="UPF0316 PROTEIN YEBE"/>
    <property type="match status" value="1"/>
</dbReference>
<evidence type="ECO:0000256" key="1">
    <source>
        <dbReference type="ARBA" id="ARBA00004651"/>
    </source>
</evidence>
<feature type="transmembrane region" description="Helical" evidence="6">
    <location>
        <begin position="43"/>
        <end position="64"/>
    </location>
</feature>
<dbReference type="EMBL" id="PDBW01000001">
    <property type="protein sequence ID" value="PFH04183.1"/>
    <property type="molecule type" value="Genomic_DNA"/>
</dbReference>
<dbReference type="InterPro" id="IPR022930">
    <property type="entry name" value="UPF0316"/>
</dbReference>
<dbReference type="Gene3D" id="3.30.70.120">
    <property type="match status" value="1"/>
</dbReference>
<dbReference type="AlphaFoldDB" id="A0AB36TK44"/>
<dbReference type="Pfam" id="PF18955">
    <property type="entry name" value="DUF5698"/>
    <property type="match status" value="1"/>
</dbReference>
<evidence type="ECO:0000259" key="8">
    <source>
        <dbReference type="Pfam" id="PF18955"/>
    </source>
</evidence>
<proteinExistence type="inferred from homology"/>
<keyword evidence="5 6" id="KW-0472">Membrane</keyword>
<dbReference type="InterPro" id="IPR015867">
    <property type="entry name" value="N-reg_PII/ATP_PRibTrfase_C"/>
</dbReference>
<dbReference type="InterPro" id="IPR044035">
    <property type="entry name" value="DUF5698"/>
</dbReference>
<evidence type="ECO:0000313" key="9">
    <source>
        <dbReference type="EMBL" id="PFH04183.1"/>
    </source>
</evidence>
<feature type="domain" description="DUF2179" evidence="7">
    <location>
        <begin position="121"/>
        <end position="171"/>
    </location>
</feature>
<reference evidence="9 10" key="1">
    <citation type="submission" date="2017-09" db="EMBL/GenBank/DDBJ databases">
        <title>Evaluation of Pacific Biosciences Sequencing Technology to Finishing C. thermocellum Genome Sequences.</title>
        <authorList>
            <person name="Brown S."/>
        </authorList>
    </citation>
    <scope>NUCLEOTIDE SEQUENCE [LARGE SCALE GENOMIC DNA]</scope>
    <source>
        <strain evidence="9 10">AD2</strain>
    </source>
</reference>
<dbReference type="Proteomes" id="UP000223596">
    <property type="component" value="Unassembled WGS sequence"/>
</dbReference>
<keyword evidence="2 6" id="KW-1003">Cell membrane</keyword>
<dbReference type="HAMAP" id="MF_01515">
    <property type="entry name" value="UPF0316"/>
    <property type="match status" value="1"/>
</dbReference>
<comment type="caution">
    <text evidence="9">The sequence shown here is derived from an EMBL/GenBank/DDBJ whole genome shotgun (WGS) entry which is preliminary data.</text>
</comment>
<evidence type="ECO:0000256" key="3">
    <source>
        <dbReference type="ARBA" id="ARBA00022692"/>
    </source>
</evidence>
<dbReference type="PANTHER" id="PTHR40060">
    <property type="entry name" value="UPF0316 PROTEIN YEBE"/>
    <property type="match status" value="1"/>
</dbReference>
<evidence type="ECO:0000256" key="5">
    <source>
        <dbReference type="ARBA" id="ARBA00023136"/>
    </source>
</evidence>
<evidence type="ECO:0000256" key="4">
    <source>
        <dbReference type="ARBA" id="ARBA00022989"/>
    </source>
</evidence>
<protein>
    <recommendedName>
        <fullName evidence="6">UPF0316 protein M972_113010</fullName>
    </recommendedName>
</protein>
<dbReference type="NCBIfam" id="NF003191">
    <property type="entry name" value="PRK04164.1-2"/>
    <property type="match status" value="1"/>
</dbReference>
<organism evidence="9 10">
    <name type="scientific">Acetivibrio thermocellus AD2</name>
    <dbReference type="NCBI Taxonomy" id="1138384"/>
    <lineage>
        <taxon>Bacteria</taxon>
        <taxon>Bacillati</taxon>
        <taxon>Bacillota</taxon>
        <taxon>Clostridia</taxon>
        <taxon>Eubacteriales</taxon>
        <taxon>Oscillospiraceae</taxon>
        <taxon>Acetivibrio</taxon>
    </lineage>
</organism>
<dbReference type="RefSeq" id="WP_003513628.1">
    <property type="nucleotide sequence ID" value="NZ_CP013828.1"/>
</dbReference>
<keyword evidence="3 6" id="KW-0812">Transmembrane</keyword>
<dbReference type="GO" id="GO:0005886">
    <property type="term" value="C:plasma membrane"/>
    <property type="evidence" value="ECO:0007669"/>
    <property type="project" value="UniProtKB-SubCell"/>
</dbReference>
<comment type="subcellular location">
    <subcellularLocation>
        <location evidence="1 6">Cell membrane</location>
        <topology evidence="1 6">Multi-pass membrane protein</topology>
    </subcellularLocation>
</comment>
<accession>A0AB36TK44</accession>